<dbReference type="Proteomes" id="UP000050975">
    <property type="component" value="Unassembled WGS sequence"/>
</dbReference>
<evidence type="ECO:0000313" key="1">
    <source>
        <dbReference type="EMBL" id="KPL13220.1"/>
    </source>
</evidence>
<protein>
    <recommendedName>
        <fullName evidence="3">Polymerase nucleotidyl transferase domain-containing protein</fullName>
    </recommendedName>
</protein>
<dbReference type="SUPFAM" id="SSF81301">
    <property type="entry name" value="Nucleotidyltransferase"/>
    <property type="match status" value="1"/>
</dbReference>
<evidence type="ECO:0008006" key="3">
    <source>
        <dbReference type="Google" id="ProtNLM"/>
    </source>
</evidence>
<dbReference type="InterPro" id="IPR043519">
    <property type="entry name" value="NT_sf"/>
</dbReference>
<organism evidence="1 2">
    <name type="scientific">candidate division WOR_3 bacterium SM1_77</name>
    <dbReference type="NCBI Taxonomy" id="1703778"/>
    <lineage>
        <taxon>Bacteria</taxon>
        <taxon>Bacteria division WOR-3</taxon>
    </lineage>
</organism>
<reference evidence="1 2" key="1">
    <citation type="journal article" date="2015" name="Microbiome">
        <title>Genomic resolution of linkages in carbon, nitrogen, and sulfur cycling among widespread estuary sediment bacteria.</title>
        <authorList>
            <person name="Baker B.J."/>
            <person name="Lazar C.S."/>
            <person name="Teske A.P."/>
            <person name="Dick G.J."/>
        </authorList>
    </citation>
    <scope>NUCLEOTIDE SEQUENCE [LARGE SCALE GENOMIC DNA]</scope>
    <source>
        <strain evidence="1">SM1_77</strain>
    </source>
</reference>
<gene>
    <name evidence="1" type="ORF">AMJ74_05660</name>
</gene>
<dbReference type="Gene3D" id="3.30.460.10">
    <property type="entry name" value="Beta Polymerase, domain 2"/>
    <property type="match status" value="1"/>
</dbReference>
<evidence type="ECO:0000313" key="2">
    <source>
        <dbReference type="Proteomes" id="UP000050975"/>
    </source>
</evidence>
<name>A0A0S8JTZ0_UNCW3</name>
<dbReference type="AlphaFoldDB" id="A0A0S8JTZ0"/>
<proteinExistence type="predicted"/>
<sequence>MKATVIERKKLVDTIVKTLMPLAYVHAVWEGGAASWERVDEWSDVDVYVVCDDERVEDVFGVIEKAVGSLSDIDIKFRMPEPAWHGASQIFLRLKNTSPFHFLDIAVMKRSSKEKFLQYEIHGKPFVHFDKIGIVKDEPIEPHGYFEQIKMRLETIKTTFELFQVLVLKEINRGNDIEALSYYLSYVYRPLVEVLRIKHCPWHYRFFTTYVYYEMPAEVVQRLHRLYFVSNVDALRKCREDAETWFWETVRTLDLQALKKKILEKKK</sequence>
<dbReference type="EMBL" id="LJVE01000117">
    <property type="protein sequence ID" value="KPL13220.1"/>
    <property type="molecule type" value="Genomic_DNA"/>
</dbReference>
<accession>A0A0S8JTZ0</accession>
<comment type="caution">
    <text evidence="1">The sequence shown here is derived from an EMBL/GenBank/DDBJ whole genome shotgun (WGS) entry which is preliminary data.</text>
</comment>